<feature type="compositionally biased region" description="Low complexity" evidence="4">
    <location>
        <begin position="1536"/>
        <end position="1555"/>
    </location>
</feature>
<feature type="compositionally biased region" description="Acidic residues" evidence="4">
    <location>
        <begin position="2306"/>
        <end position="2315"/>
    </location>
</feature>
<feature type="domain" description="ARID" evidence="5">
    <location>
        <begin position="1129"/>
        <end position="1220"/>
    </location>
</feature>
<evidence type="ECO:0000256" key="3">
    <source>
        <dbReference type="ARBA" id="ARBA00023242"/>
    </source>
</evidence>
<evidence type="ECO:0000256" key="2">
    <source>
        <dbReference type="ARBA" id="ARBA00022553"/>
    </source>
</evidence>
<feature type="compositionally biased region" description="Polar residues" evidence="4">
    <location>
        <begin position="1379"/>
        <end position="1396"/>
    </location>
</feature>
<feature type="region of interest" description="Disordered" evidence="4">
    <location>
        <begin position="2295"/>
        <end position="2319"/>
    </location>
</feature>
<dbReference type="GO" id="GO:0003677">
    <property type="term" value="F:DNA binding"/>
    <property type="evidence" value="ECO:0007669"/>
    <property type="project" value="InterPro"/>
</dbReference>
<dbReference type="GO" id="GO:0071565">
    <property type="term" value="C:nBAF complex"/>
    <property type="evidence" value="ECO:0007669"/>
    <property type="project" value="TreeGrafter"/>
</dbReference>
<evidence type="ECO:0000313" key="7">
    <source>
        <dbReference type="Proteomes" id="UP000271974"/>
    </source>
</evidence>
<feature type="compositionally biased region" description="Gly residues" evidence="4">
    <location>
        <begin position="223"/>
        <end position="235"/>
    </location>
</feature>
<feature type="compositionally biased region" description="Basic residues" evidence="4">
    <location>
        <begin position="808"/>
        <end position="824"/>
    </location>
</feature>
<feature type="compositionally biased region" description="Pro residues" evidence="4">
    <location>
        <begin position="300"/>
        <end position="314"/>
    </location>
</feature>
<keyword evidence="3" id="KW-0539">Nucleus</keyword>
<comment type="caution">
    <text evidence="6">The sequence shown here is derived from an EMBL/GenBank/DDBJ whole genome shotgun (WGS) entry which is preliminary data.</text>
</comment>
<feature type="compositionally biased region" description="Low complexity" evidence="4">
    <location>
        <begin position="1031"/>
        <end position="1073"/>
    </location>
</feature>
<dbReference type="PANTHER" id="PTHR12656">
    <property type="entry name" value="BRG-1 ASSOCIATED FACTOR 250 BAF250"/>
    <property type="match status" value="1"/>
</dbReference>
<dbReference type="GO" id="GO:0006357">
    <property type="term" value="P:regulation of transcription by RNA polymerase II"/>
    <property type="evidence" value="ECO:0007669"/>
    <property type="project" value="TreeGrafter"/>
</dbReference>
<feature type="region of interest" description="Disordered" evidence="4">
    <location>
        <begin position="271"/>
        <end position="428"/>
    </location>
</feature>
<dbReference type="OrthoDB" id="8709537at2759"/>
<dbReference type="GO" id="GO:0006338">
    <property type="term" value="P:chromatin remodeling"/>
    <property type="evidence" value="ECO:0007669"/>
    <property type="project" value="InterPro"/>
</dbReference>
<gene>
    <name evidence="6" type="ORF">EGW08_006262</name>
</gene>
<dbReference type="Proteomes" id="UP000271974">
    <property type="component" value="Unassembled WGS sequence"/>
</dbReference>
<feature type="compositionally biased region" description="Polar residues" evidence="4">
    <location>
        <begin position="655"/>
        <end position="682"/>
    </location>
</feature>
<name>A0A433TWT6_ELYCH</name>
<feature type="compositionally biased region" description="Basic and acidic residues" evidence="4">
    <location>
        <begin position="2060"/>
        <end position="2071"/>
    </location>
</feature>
<feature type="compositionally biased region" description="Polar residues" evidence="4">
    <location>
        <begin position="788"/>
        <end position="805"/>
    </location>
</feature>
<protein>
    <recommendedName>
        <fullName evidence="5">ARID domain-containing protein</fullName>
    </recommendedName>
</protein>
<keyword evidence="2" id="KW-0597">Phosphoprotein</keyword>
<feature type="compositionally biased region" description="Low complexity" evidence="4">
    <location>
        <begin position="825"/>
        <end position="842"/>
    </location>
</feature>
<dbReference type="InterPro" id="IPR021906">
    <property type="entry name" value="BAF250/Osa"/>
</dbReference>
<dbReference type="InterPro" id="IPR036431">
    <property type="entry name" value="ARID_dom_sf"/>
</dbReference>
<dbReference type="CDD" id="cd16865">
    <property type="entry name" value="ARID_ARID1A-like"/>
    <property type="match status" value="1"/>
</dbReference>
<dbReference type="Pfam" id="PF12031">
    <property type="entry name" value="BAF250_C"/>
    <property type="match status" value="1"/>
</dbReference>
<feature type="compositionally biased region" description="Low complexity" evidence="4">
    <location>
        <begin position="546"/>
        <end position="555"/>
    </location>
</feature>
<dbReference type="SMART" id="SM01014">
    <property type="entry name" value="ARID"/>
    <property type="match status" value="1"/>
</dbReference>
<dbReference type="PANTHER" id="PTHR12656:SF5">
    <property type="entry name" value="TRITHORAX GROUP PROTEIN OSA"/>
    <property type="match status" value="1"/>
</dbReference>
<dbReference type="GO" id="GO:0016514">
    <property type="term" value="C:SWI/SNF complex"/>
    <property type="evidence" value="ECO:0007669"/>
    <property type="project" value="InterPro"/>
</dbReference>
<keyword evidence="7" id="KW-1185">Reference proteome</keyword>
<dbReference type="Gene3D" id="1.10.150.60">
    <property type="entry name" value="ARID DNA-binding domain"/>
    <property type="match status" value="1"/>
</dbReference>
<dbReference type="GO" id="GO:0005654">
    <property type="term" value="C:nucleoplasm"/>
    <property type="evidence" value="ECO:0007669"/>
    <property type="project" value="TreeGrafter"/>
</dbReference>
<feature type="compositionally biased region" description="Polar residues" evidence="4">
    <location>
        <begin position="142"/>
        <end position="170"/>
    </location>
</feature>
<organism evidence="6 7">
    <name type="scientific">Elysia chlorotica</name>
    <name type="common">Eastern emerald elysia</name>
    <name type="synonym">Sea slug</name>
    <dbReference type="NCBI Taxonomy" id="188477"/>
    <lineage>
        <taxon>Eukaryota</taxon>
        <taxon>Metazoa</taxon>
        <taxon>Spiralia</taxon>
        <taxon>Lophotrochozoa</taxon>
        <taxon>Mollusca</taxon>
        <taxon>Gastropoda</taxon>
        <taxon>Heterobranchia</taxon>
        <taxon>Euthyneura</taxon>
        <taxon>Panpulmonata</taxon>
        <taxon>Sacoglossa</taxon>
        <taxon>Placobranchoidea</taxon>
        <taxon>Plakobranchidae</taxon>
        <taxon>Elysia</taxon>
    </lineage>
</organism>
<dbReference type="GO" id="GO:0035060">
    <property type="term" value="C:brahma complex"/>
    <property type="evidence" value="ECO:0007669"/>
    <property type="project" value="InterPro"/>
</dbReference>
<feature type="compositionally biased region" description="Pro residues" evidence="4">
    <location>
        <begin position="1643"/>
        <end position="1655"/>
    </location>
</feature>
<feature type="compositionally biased region" description="Basic and acidic residues" evidence="4">
    <location>
        <begin position="353"/>
        <end position="363"/>
    </location>
</feature>
<dbReference type="STRING" id="188477.A0A433TWT6"/>
<feature type="region of interest" description="Disordered" evidence="4">
    <location>
        <begin position="539"/>
        <end position="606"/>
    </location>
</feature>
<dbReference type="GO" id="GO:0031491">
    <property type="term" value="F:nucleosome binding"/>
    <property type="evidence" value="ECO:0007669"/>
    <property type="project" value="TreeGrafter"/>
</dbReference>
<evidence type="ECO:0000259" key="5">
    <source>
        <dbReference type="PROSITE" id="PS51011"/>
    </source>
</evidence>
<feature type="compositionally biased region" description="Low complexity" evidence="4">
    <location>
        <begin position="1431"/>
        <end position="1453"/>
    </location>
</feature>
<feature type="compositionally biased region" description="Low complexity" evidence="4">
    <location>
        <begin position="315"/>
        <end position="352"/>
    </location>
</feature>
<dbReference type="Pfam" id="PF01388">
    <property type="entry name" value="ARID"/>
    <property type="match status" value="1"/>
</dbReference>
<feature type="region of interest" description="Disordered" evidence="4">
    <location>
        <begin position="1796"/>
        <end position="1822"/>
    </location>
</feature>
<comment type="subcellular location">
    <subcellularLocation>
        <location evidence="1">Nucleus</location>
    </subcellularLocation>
</comment>
<feature type="compositionally biased region" description="Polar residues" evidence="4">
    <location>
        <begin position="2138"/>
        <end position="2154"/>
    </location>
</feature>
<feature type="compositionally biased region" description="Low complexity" evidence="4">
    <location>
        <begin position="899"/>
        <end position="926"/>
    </location>
</feature>
<feature type="compositionally biased region" description="Low complexity" evidence="4">
    <location>
        <begin position="685"/>
        <end position="709"/>
    </location>
</feature>
<feature type="compositionally biased region" description="Polar residues" evidence="4">
    <location>
        <begin position="1588"/>
        <end position="1597"/>
    </location>
</feature>
<evidence type="ECO:0000256" key="1">
    <source>
        <dbReference type="ARBA" id="ARBA00004123"/>
    </source>
</evidence>
<feature type="region of interest" description="Disordered" evidence="4">
    <location>
        <begin position="104"/>
        <end position="202"/>
    </location>
</feature>
<dbReference type="SMART" id="SM00501">
    <property type="entry name" value="BRIGHT"/>
    <property type="match status" value="1"/>
</dbReference>
<proteinExistence type="predicted"/>
<feature type="compositionally biased region" description="Low complexity" evidence="4">
    <location>
        <begin position="757"/>
        <end position="776"/>
    </location>
</feature>
<feature type="compositionally biased region" description="Basic and acidic residues" evidence="4">
    <location>
        <begin position="2168"/>
        <end position="2190"/>
    </location>
</feature>
<feature type="compositionally biased region" description="Low complexity" evidence="4">
    <location>
        <begin position="1356"/>
        <end position="1378"/>
    </location>
</feature>
<dbReference type="InterPro" id="IPR001606">
    <property type="entry name" value="ARID_dom"/>
</dbReference>
<feature type="region of interest" description="Disordered" evidence="4">
    <location>
        <begin position="1"/>
        <end position="26"/>
    </location>
</feature>
<sequence length="2566" mass="272687">MSDGLPGDGASSHGQPQGMLGYHGSYKPAQYDTPGSIGSDFPAGLSSRMAGDDGVGVIKAAQSYQDFPTGGLSQGGYMGQGGAYMQASTRYFSAVGPAKPPASVNPGMHPLLPSGSPSYSSYASNPQHQRGMRPNFPAGQPAGSTPTLNHLLQSPNSAQQREASSFSQDGSPKPEPGHSSPYPVHQQQGWGPGPRSVAPYSPYPTGAASASMYRMQCGASGEMSGGRRPGMGPGPALGPPYQGHPGHPYMGQHAMPAMGPGQQQQQRFMMTGGQMYGPGPGPPMYGMPPTSSQQTGGHPHPGPAVSPASRPPTPQHLQQQQQHPMQAMMQNSPKQPSPSPSVSSEHGSTHSSRPGEDGPDVKMEPGNPEESAAGEGSRGNHRPVPSPVGSTGSRSNTPASIPGGPVGSPMPVRPNSGPLDGQNRMTQSPMATQGYNQQMMPPPNSMGYMPSPAGKMGGPPPIPGHYPQYNSQYPQGNYSRQQPGMPGMGGPPMSGPMQSYPGSQPAMYSSGPGQMGSPMQGQMSGPPMYGGNMSTMNRSGQGGYYPGQPGMGQYPSYSAPHMGSMPPNMPHSMQQQGPPANPQGMMSQQMGGGMPPTSVATSAPASNKAAQAAQAAMMAAANSLGPRSMASSRGAMSPSRGMFSQSGGGGGPLAQMNNMTNSASLGSPSLQSMSNAVEQLSRNIPPHSSSPSPVPKSAAMSGSSNNSMLGHGGDHGNHMPSPMSNSGSADFHENSRPNSTSAGPPGQVQELPTNDLTTGSDSSGSAPSDSTSVDSGFHSSDQGEKTSDSVTSTGQPGLSPPLQQHNGDHHHHPHQQHPHMHHQQQHPQQQHPHHMQSQQQHPFPGRPSESMHPASHLQHHQHHQHQPPYMQQQHPHHPNMVGPDPKMPYSNAGVPLPPSSLSSSMLPMPPSTGGVTTTSSGPMTTSVTQSIAAPVTSVSTLSMPQPSQPQPHHMGPQGLHNMMGSHSMGPPPHGMMPNGGMPSSSMMPPGHMGGPGHMGHMMPPHSMNGPMMGPGNQMMGHNGPMMGGHSGNMPPHMGQIPLQDQQHQQPNAAMQGNCIAPPTSTSSGNSTPVPEDPPEKKKKNKDVDGQSGLPRHVAHMAHHLSSEEPSSPGGLKSSDLSKLFEMGPEPDRRPFIERVLAFLEESGQPVTTMPVISKTPIDLYKLYFCVRDKGGFEEVTRNKKWRDVCQVVSIGTSASAAFTLKKNYIRYLFNYECKFDRGGIDPAPILAQMEAQLAHKREQKSKRAPSPAGSTNSNDAFRPPSVPNNQGDAGFPPNMPPPYMQQNPDGSSMPGGNMMMGPGNMMGGPPPHHGSMGNMMGGPPGPNMMVGPSGPQGMMGSAPMPPSNGPQGMMGGQPPMMGQGYNGGPMMPQPQQQQAPITSNSVSVQDPFSDDSSYPRMVGPPSTGSGQPTPPPQPPQSTGGAAGGYPSMQMSSSAPTMTSTSMGRGPPSSHGDHPHPQQMGFQVSSVGPPASDTPSSGPQFPFGQQFDRPDRYDQSSPGLGPRPAGPGLPHPQGPPDNGSMYPGGPRFPGPQFPSQGAPYQVPPGSQYSGYPPQGPQGGPYSGPPRPGGPMYGTPTKRFPDDHTVQPNQYSDWSNGGMGGHIGYHPSASPHDGQTLSQDDRAQWASMQRSRHSGGAQPGYMPPVSPSTPPMGPYSRQLATPRTSPHSRDRYAAHKMPPAYGGPLSASLGKKDLAFPADCVESVGISTTKRKRLTHKDLAPFEAWRLMLSLKSGLLAESTWALDTLSVLLHDDATYGYFSLTSLPGLLEVLTEHLRHCLMAMFHSFDDLEEGQTTRPVRKAQLRGVEDDKSEGKTEKEISPRLEDEVSIQLLSGANYTMVSRKGLPVKIDSSPFDTSVLESKDWDVFSRFHTRSDHWAQGCGDITDHIMTHLESTSTNSFLSAKFKRKHRTGDFQETTHSASEPKRPKCWSSSLIPPSVDLSQSGGKCVASDNLDAVDVKRELLECNQTLDKNASPLVNSKSPSMSADCVISISNSKTDIPLCNGDQIKGANGGEDKENSCKISEYVQVKQEPLDEDDPAKQKSLCGEEQVQSINGEVESKSGKVEKIDSSPVKPLENGDIEQPKLSPMVNHLDKGSNSPNSKSVACKDSDDVSDSSPPVLKAEGLDEDEEEMGVESSNPLNSTMKADSSGVSMEADTSIVASDNAIKEEESKQPMEQAKTEEGKEDPSCTSLMSLLNESSVHAENETEELSASFVAEILREEDSLEEEAFQRDDPPLCVTPESRDELGRRCVCISNIVRSLSCVPGNETVISKHAGIMRVLGKLLLLQHSHPVKPPSRRLPQGDEEEEEKEEEAPPRVYDDEHWWWDYLDQLRENTLVILANVCGHLQLAQFSEAVCFPLLEGLLHWLTCPSSVARDPLPTLGASSVLSPERLVLEALCKLCIHENNVDLLLATAHIKNLVSLYSVLVRLLADRQHQIPREFAIVLMSLLVPADCTVARAVALQPPCVALLVDFLETAEQAALSIASQQGLDALQANPELMGTSLDMLRRAAAILLCMARVPDNRKMFLPQQSRLLNLVMSHILDQSVANTLAEVLFECSQFS</sequence>
<dbReference type="SUPFAM" id="SSF46774">
    <property type="entry name" value="ARID-like"/>
    <property type="match status" value="1"/>
</dbReference>
<dbReference type="InterPro" id="IPR033388">
    <property type="entry name" value="BAF250_C"/>
</dbReference>
<dbReference type="GO" id="GO:0045893">
    <property type="term" value="P:positive regulation of DNA-templated transcription"/>
    <property type="evidence" value="ECO:0007669"/>
    <property type="project" value="TreeGrafter"/>
</dbReference>
<feature type="region of interest" description="Disordered" evidence="4">
    <location>
        <begin position="1334"/>
        <end position="1672"/>
    </location>
</feature>
<feature type="region of interest" description="Disordered" evidence="4">
    <location>
        <begin position="1236"/>
        <end position="1315"/>
    </location>
</feature>
<evidence type="ECO:0000313" key="6">
    <source>
        <dbReference type="EMBL" id="RUS85992.1"/>
    </source>
</evidence>
<feature type="region of interest" description="Disordered" evidence="4">
    <location>
        <begin position="2031"/>
        <end position="2192"/>
    </location>
</feature>
<dbReference type="EMBL" id="RQTK01000154">
    <property type="protein sequence ID" value="RUS85992.1"/>
    <property type="molecule type" value="Genomic_DNA"/>
</dbReference>
<feature type="compositionally biased region" description="Basic and acidic residues" evidence="4">
    <location>
        <begin position="1807"/>
        <end position="1822"/>
    </location>
</feature>
<accession>A0A433TWT6</accession>
<dbReference type="PROSITE" id="PS51011">
    <property type="entry name" value="ARID"/>
    <property type="match status" value="1"/>
</dbReference>
<feature type="compositionally biased region" description="Low complexity" evidence="4">
    <location>
        <begin position="1284"/>
        <end position="1303"/>
    </location>
</feature>
<feature type="region of interest" description="Disordered" evidence="4">
    <location>
        <begin position="624"/>
        <end position="926"/>
    </location>
</feature>
<feature type="region of interest" description="Disordered" evidence="4">
    <location>
        <begin position="1028"/>
        <end position="1129"/>
    </location>
</feature>
<feature type="compositionally biased region" description="Polar residues" evidence="4">
    <location>
        <begin position="388"/>
        <end position="399"/>
    </location>
</feature>
<feature type="compositionally biased region" description="Pro residues" evidence="4">
    <location>
        <begin position="1507"/>
        <end position="1518"/>
    </location>
</feature>
<reference evidence="6 7" key="1">
    <citation type="submission" date="2019-01" db="EMBL/GenBank/DDBJ databases">
        <title>A draft genome assembly of the solar-powered sea slug Elysia chlorotica.</title>
        <authorList>
            <person name="Cai H."/>
            <person name="Li Q."/>
            <person name="Fang X."/>
            <person name="Li J."/>
            <person name="Curtis N.E."/>
            <person name="Altenburger A."/>
            <person name="Shibata T."/>
            <person name="Feng M."/>
            <person name="Maeda T."/>
            <person name="Schwartz J.A."/>
            <person name="Shigenobu S."/>
            <person name="Lundholm N."/>
            <person name="Nishiyama T."/>
            <person name="Yang H."/>
            <person name="Hasebe M."/>
            <person name="Li S."/>
            <person name="Pierce S.K."/>
            <person name="Wang J."/>
        </authorList>
    </citation>
    <scope>NUCLEOTIDE SEQUENCE [LARGE SCALE GENOMIC DNA]</scope>
    <source>
        <strain evidence="6">EC2010</strain>
        <tissue evidence="6">Whole organism of an adult</tissue>
    </source>
</reference>
<feature type="region of interest" description="Disordered" evidence="4">
    <location>
        <begin position="219"/>
        <end position="245"/>
    </location>
</feature>
<evidence type="ECO:0000256" key="4">
    <source>
        <dbReference type="SAM" id="MobiDB-lite"/>
    </source>
</evidence>
<feature type="compositionally biased region" description="Low complexity" evidence="4">
    <location>
        <begin position="110"/>
        <end position="126"/>
    </location>
</feature>